<protein>
    <submittedName>
        <fullName evidence="2">Gx transporter family protein</fullName>
    </submittedName>
</protein>
<keyword evidence="1" id="KW-0472">Membrane</keyword>
<feature type="transmembrane region" description="Helical" evidence="1">
    <location>
        <begin position="101"/>
        <end position="124"/>
    </location>
</feature>
<comment type="caution">
    <text evidence="2">The sequence shown here is derived from an EMBL/GenBank/DDBJ whole genome shotgun (WGS) entry which is preliminary data.</text>
</comment>
<evidence type="ECO:0000313" key="3">
    <source>
        <dbReference type="Proteomes" id="UP001198151"/>
    </source>
</evidence>
<dbReference type="RefSeq" id="WP_227706267.1">
    <property type="nucleotide sequence ID" value="NZ_JAJEQX010000002.1"/>
</dbReference>
<name>A0ABS8FVC9_9FIRM</name>
<reference evidence="2 3" key="1">
    <citation type="submission" date="2021-10" db="EMBL/GenBank/DDBJ databases">
        <title>Anaerobic single-cell dispensing facilitates the cultivation of human gut bacteria.</title>
        <authorList>
            <person name="Afrizal A."/>
        </authorList>
    </citation>
    <scope>NUCLEOTIDE SEQUENCE [LARGE SCALE GENOMIC DNA]</scope>
    <source>
        <strain evidence="2 3">CLA-AA-H200</strain>
    </source>
</reference>
<feature type="transmembrane region" description="Helical" evidence="1">
    <location>
        <begin position="5"/>
        <end position="21"/>
    </location>
</feature>
<accession>A0ABS8FVC9</accession>
<keyword evidence="3" id="KW-1185">Reference proteome</keyword>
<dbReference type="PIRSF" id="PIRSF027391">
    <property type="entry name" value="Hpre_diP_synt_I"/>
    <property type="match status" value="1"/>
</dbReference>
<feature type="transmembrane region" description="Helical" evidence="1">
    <location>
        <begin position="130"/>
        <end position="151"/>
    </location>
</feature>
<dbReference type="Proteomes" id="UP001198151">
    <property type="component" value="Unassembled WGS sequence"/>
</dbReference>
<dbReference type="InterPro" id="IPR014535">
    <property type="entry name" value="Hpre_diP_synt_I"/>
</dbReference>
<gene>
    <name evidence="2" type="ORF">LKD70_01370</name>
</gene>
<evidence type="ECO:0000313" key="2">
    <source>
        <dbReference type="EMBL" id="MCC2253102.1"/>
    </source>
</evidence>
<organism evidence="2 3">
    <name type="scientific">Ruminococcus turbiniformis</name>
    <dbReference type="NCBI Taxonomy" id="2881258"/>
    <lineage>
        <taxon>Bacteria</taxon>
        <taxon>Bacillati</taxon>
        <taxon>Bacillota</taxon>
        <taxon>Clostridia</taxon>
        <taxon>Eubacteriales</taxon>
        <taxon>Oscillospiraceae</taxon>
        <taxon>Ruminococcus</taxon>
    </lineage>
</organism>
<keyword evidence="1" id="KW-0812">Transmembrane</keyword>
<sequence>MKNRAAYFGVFTALALIFSYVETLIPINFGIPGVKLGLANLVIVIVLYKRGWKEALLLSVVRIVLAGFIFGNLFSILYSLAGGILSLAVMAALSKRDLFSVTGVSMAGGITHNVGQLIVAMLVVETYQVGYYFSVLLIAGVLTGAVIGIVASEVLKRIRIF</sequence>
<dbReference type="Pfam" id="PF07456">
    <property type="entry name" value="Hpre_diP_synt_I"/>
    <property type="match status" value="1"/>
</dbReference>
<dbReference type="EMBL" id="JAJEQX010000002">
    <property type="protein sequence ID" value="MCC2253102.1"/>
    <property type="molecule type" value="Genomic_DNA"/>
</dbReference>
<dbReference type="Gene3D" id="1.10.1760.20">
    <property type="match status" value="1"/>
</dbReference>
<evidence type="ECO:0000256" key="1">
    <source>
        <dbReference type="SAM" id="Phobius"/>
    </source>
</evidence>
<proteinExistence type="predicted"/>
<dbReference type="InterPro" id="IPR010898">
    <property type="entry name" value="Hpre_diP_synth_I"/>
</dbReference>
<keyword evidence="1" id="KW-1133">Transmembrane helix</keyword>